<dbReference type="Proteomes" id="UP001054252">
    <property type="component" value="Unassembled WGS sequence"/>
</dbReference>
<dbReference type="PROSITE" id="PS50103">
    <property type="entry name" value="ZF_C3H1"/>
    <property type="match status" value="1"/>
</dbReference>
<keyword evidence="2" id="KW-0862">Zinc</keyword>
<dbReference type="InterPro" id="IPR000571">
    <property type="entry name" value="Znf_CCCH"/>
</dbReference>
<evidence type="ECO:0000259" key="4">
    <source>
        <dbReference type="PROSITE" id="PS50103"/>
    </source>
</evidence>
<sequence length="449" mass="48281">MRGSNKSKRVSWASDVNLCQVRLFLSEESPSQVGSGAQDHLQAKTSWVSHPTGATTEDVLPPGFEGANSATWLQIKLADIPVIKWKCPPTFLLEANWQVVAGEESKQVEIENQRGMRMLEAVYPRPSAIPPNPSVSADVKNECHNDQQAALIPITPVEDEDAALETPSNFIAPFGVSVSSQPPQLLAPGISPPHCSMPGFSNEKPTTGMALNVESSVVAAAFTAITKGNEQGNMIDHDLLIKILGDPKLIEKLITDYGPASSAQNFLKSALPSVPASNIQAPATSSDPSPVHFNRTENTAPSLTSSSSGSFYTQPNGAGVGALPIARAPVPGVPPVLSPPTVVPSRTKDVNYYKNLIQQHGGERQERAQQFGGRYNHQPGANQELVNNPKSRDLRPKIMKPCIYFNSSRGCRNGANCAYQHDASSQQRGNGIPEVPNAKRMKMDREISS</sequence>
<feature type="region of interest" description="Disordered" evidence="3">
    <location>
        <begin position="373"/>
        <end position="393"/>
    </location>
</feature>
<keyword evidence="2" id="KW-0479">Metal-binding</keyword>
<gene>
    <name evidence="5" type="ORF">SLEP1_g28334</name>
</gene>
<protein>
    <recommendedName>
        <fullName evidence="4">C3H1-type domain-containing protein</fullName>
    </recommendedName>
</protein>
<evidence type="ECO:0000256" key="1">
    <source>
        <dbReference type="ARBA" id="ARBA00023125"/>
    </source>
</evidence>
<evidence type="ECO:0000256" key="2">
    <source>
        <dbReference type="PROSITE-ProRule" id="PRU00723"/>
    </source>
</evidence>
<evidence type="ECO:0000256" key="3">
    <source>
        <dbReference type="SAM" id="MobiDB-lite"/>
    </source>
</evidence>
<feature type="region of interest" description="Disordered" evidence="3">
    <location>
        <begin position="421"/>
        <end position="449"/>
    </location>
</feature>
<feature type="domain" description="C3H1-type" evidence="4">
    <location>
        <begin position="396"/>
        <end position="424"/>
    </location>
</feature>
<name>A0AAV5K2Q6_9ROSI</name>
<dbReference type="GO" id="GO:0008270">
    <property type="term" value="F:zinc ion binding"/>
    <property type="evidence" value="ECO:0007669"/>
    <property type="project" value="UniProtKB-KW"/>
</dbReference>
<reference evidence="5 6" key="1">
    <citation type="journal article" date="2021" name="Commun. Biol.">
        <title>The genome of Shorea leprosula (Dipterocarpaceae) highlights the ecological relevance of drought in aseasonal tropical rainforests.</title>
        <authorList>
            <person name="Ng K.K.S."/>
            <person name="Kobayashi M.J."/>
            <person name="Fawcett J.A."/>
            <person name="Hatakeyama M."/>
            <person name="Paape T."/>
            <person name="Ng C.H."/>
            <person name="Ang C.C."/>
            <person name="Tnah L.H."/>
            <person name="Lee C.T."/>
            <person name="Nishiyama T."/>
            <person name="Sese J."/>
            <person name="O'Brien M.J."/>
            <person name="Copetti D."/>
            <person name="Mohd Noor M.I."/>
            <person name="Ong R.C."/>
            <person name="Putra M."/>
            <person name="Sireger I.Z."/>
            <person name="Indrioko S."/>
            <person name="Kosugi Y."/>
            <person name="Izuno A."/>
            <person name="Isagi Y."/>
            <person name="Lee S.L."/>
            <person name="Shimizu K.K."/>
        </authorList>
    </citation>
    <scope>NUCLEOTIDE SEQUENCE [LARGE SCALE GENOMIC DNA]</scope>
    <source>
        <strain evidence="5">214</strain>
    </source>
</reference>
<proteinExistence type="predicted"/>
<keyword evidence="1" id="KW-0238">DNA-binding</keyword>
<comment type="caution">
    <text evidence="5">The sequence shown here is derived from an EMBL/GenBank/DDBJ whole genome shotgun (WGS) entry which is preliminary data.</text>
</comment>
<dbReference type="GO" id="GO:0003677">
    <property type="term" value="F:DNA binding"/>
    <property type="evidence" value="ECO:0007669"/>
    <property type="project" value="UniProtKB-KW"/>
</dbReference>
<feature type="zinc finger region" description="C3H1-type" evidence="2">
    <location>
        <begin position="396"/>
        <end position="424"/>
    </location>
</feature>
<dbReference type="PANTHER" id="PTHR33400:SF2">
    <property type="entry name" value="ZINC FINGER CCCH DOMAIN-CONTAINING PROTEIN 6"/>
    <property type="match status" value="1"/>
</dbReference>
<evidence type="ECO:0000313" key="6">
    <source>
        <dbReference type="Proteomes" id="UP001054252"/>
    </source>
</evidence>
<dbReference type="PANTHER" id="PTHR33400">
    <property type="entry name" value="ZINC FINGER CCCH DOMAIN-CONTAINING PROTEIN 6-RELATED"/>
    <property type="match status" value="1"/>
</dbReference>
<feature type="compositionally biased region" description="Polar residues" evidence="3">
    <location>
        <begin position="278"/>
        <end position="288"/>
    </location>
</feature>
<dbReference type="AlphaFoldDB" id="A0AAV5K2Q6"/>
<feature type="compositionally biased region" description="Polar residues" evidence="3">
    <location>
        <begin position="379"/>
        <end position="389"/>
    </location>
</feature>
<evidence type="ECO:0000313" key="5">
    <source>
        <dbReference type="EMBL" id="GKV17879.1"/>
    </source>
</evidence>
<feature type="region of interest" description="Disordered" evidence="3">
    <location>
        <begin position="278"/>
        <end position="311"/>
    </location>
</feature>
<keyword evidence="2" id="KW-0863">Zinc-finger</keyword>
<keyword evidence="6" id="KW-1185">Reference proteome</keyword>
<organism evidence="5 6">
    <name type="scientific">Rubroshorea leprosula</name>
    <dbReference type="NCBI Taxonomy" id="152421"/>
    <lineage>
        <taxon>Eukaryota</taxon>
        <taxon>Viridiplantae</taxon>
        <taxon>Streptophyta</taxon>
        <taxon>Embryophyta</taxon>
        <taxon>Tracheophyta</taxon>
        <taxon>Spermatophyta</taxon>
        <taxon>Magnoliopsida</taxon>
        <taxon>eudicotyledons</taxon>
        <taxon>Gunneridae</taxon>
        <taxon>Pentapetalae</taxon>
        <taxon>rosids</taxon>
        <taxon>malvids</taxon>
        <taxon>Malvales</taxon>
        <taxon>Dipterocarpaceae</taxon>
        <taxon>Rubroshorea</taxon>
    </lineage>
</organism>
<accession>A0AAV5K2Q6</accession>
<dbReference type="EMBL" id="BPVZ01000049">
    <property type="protein sequence ID" value="GKV17879.1"/>
    <property type="molecule type" value="Genomic_DNA"/>
</dbReference>